<dbReference type="AlphaFoldDB" id="A0A250WYB6"/>
<organism evidence="1 2">
    <name type="scientific">Chlamydomonas eustigma</name>
    <dbReference type="NCBI Taxonomy" id="1157962"/>
    <lineage>
        <taxon>Eukaryota</taxon>
        <taxon>Viridiplantae</taxon>
        <taxon>Chlorophyta</taxon>
        <taxon>core chlorophytes</taxon>
        <taxon>Chlorophyceae</taxon>
        <taxon>CS clade</taxon>
        <taxon>Chlamydomonadales</taxon>
        <taxon>Chlamydomonadaceae</taxon>
        <taxon>Chlamydomonas</taxon>
    </lineage>
</organism>
<evidence type="ECO:0000313" key="2">
    <source>
        <dbReference type="Proteomes" id="UP000232323"/>
    </source>
</evidence>
<evidence type="ECO:0000313" key="1">
    <source>
        <dbReference type="EMBL" id="GAX75776.1"/>
    </source>
</evidence>
<dbReference type="STRING" id="1157962.A0A250WYB6"/>
<comment type="caution">
    <text evidence="1">The sequence shown here is derived from an EMBL/GenBank/DDBJ whole genome shotgun (WGS) entry which is preliminary data.</text>
</comment>
<name>A0A250WYB6_9CHLO</name>
<reference evidence="1 2" key="1">
    <citation type="submission" date="2017-08" db="EMBL/GenBank/DDBJ databases">
        <title>Acidophilic green algal genome provides insights into adaptation to an acidic environment.</title>
        <authorList>
            <person name="Hirooka S."/>
            <person name="Hirose Y."/>
            <person name="Kanesaki Y."/>
            <person name="Higuchi S."/>
            <person name="Fujiwara T."/>
            <person name="Onuma R."/>
            <person name="Era A."/>
            <person name="Ohbayashi R."/>
            <person name="Uzuka A."/>
            <person name="Nozaki H."/>
            <person name="Yoshikawa H."/>
            <person name="Miyagishima S.Y."/>
        </authorList>
    </citation>
    <scope>NUCLEOTIDE SEQUENCE [LARGE SCALE GENOMIC DNA]</scope>
    <source>
        <strain evidence="1 2">NIES-2499</strain>
    </source>
</reference>
<gene>
    <name evidence="1" type="ORF">CEUSTIGMA_g3219.t1</name>
</gene>
<proteinExistence type="predicted"/>
<evidence type="ECO:0008006" key="3">
    <source>
        <dbReference type="Google" id="ProtNLM"/>
    </source>
</evidence>
<dbReference type="Proteomes" id="UP000232323">
    <property type="component" value="Unassembled WGS sequence"/>
</dbReference>
<keyword evidence="2" id="KW-1185">Reference proteome</keyword>
<sequence>MTADACDQGHVQVVPHPELPELSHTFQTTPSQKSGTIDIAEDTTNEGIMEGIDEVELQMSTSDLVPECVGSAAKLFAHLHTNGVLVSGIPAAATPLSDYDPMWLVHSHPSIFPHGTGACPEGMSLKTWAKGILCRYPKTHQYAQNIGFITDAFNIIQRHEAYKHVAVQMRMISPGMTSGIHGLTEVTLLQEVMKVLTTKKAGTEYKKAVASLPRAAQNLLNCVKRTGARRVIGSPHSFRSLRCKVLGANVLRGHYTCMLNLCPTESGSHWTFKLAGEEFSFDSFGAPDQQRPNTTKVMATISANPKACADFIHAYFNAFCEVFIGWPMGRFASSNKVRDTTTYQTEA</sequence>
<protein>
    <recommendedName>
        <fullName evidence="3">Helitron helicase-like domain-containing protein</fullName>
    </recommendedName>
</protein>
<accession>A0A250WYB6</accession>
<dbReference type="EMBL" id="BEGY01000014">
    <property type="protein sequence ID" value="GAX75776.1"/>
    <property type="molecule type" value="Genomic_DNA"/>
</dbReference>
<dbReference type="OrthoDB" id="3257061at2759"/>